<dbReference type="Proteomes" id="UP000789423">
    <property type="component" value="Unassembled WGS sequence"/>
</dbReference>
<dbReference type="EMBL" id="CAKJTI010000028">
    <property type="protein sequence ID" value="CAG9614461.1"/>
    <property type="molecule type" value="Genomic_DNA"/>
</dbReference>
<evidence type="ECO:0008006" key="3">
    <source>
        <dbReference type="Google" id="ProtNLM"/>
    </source>
</evidence>
<comment type="caution">
    <text evidence="1">The sequence shown here is derived from an EMBL/GenBank/DDBJ whole genome shotgun (WGS) entry which is preliminary data.</text>
</comment>
<dbReference type="Gene3D" id="3.40.710.10">
    <property type="entry name" value="DD-peptidase/beta-lactamase superfamily"/>
    <property type="match status" value="1"/>
</dbReference>
<reference evidence="1 2" key="1">
    <citation type="submission" date="2021-10" db="EMBL/GenBank/DDBJ databases">
        <authorList>
            <person name="Criscuolo A."/>
        </authorList>
    </citation>
    <scope>NUCLEOTIDE SEQUENCE [LARGE SCALE GENOMIC DNA]</scope>
    <source>
        <strain evidence="2">CIP 111899</strain>
    </source>
</reference>
<keyword evidence="2" id="KW-1185">Reference proteome</keyword>
<gene>
    <name evidence="1" type="ORF">BACCIP111899_03691</name>
</gene>
<dbReference type="InterPro" id="IPR012338">
    <property type="entry name" value="Beta-lactam/transpept-like"/>
</dbReference>
<sequence length="108" mass="12335">MNGKQIVPKEVIELSIQLQSPDYKNKDLPQNGLFWYVQHTPALQSEIGERVPKGSYQILGVTGPTILVIPEYNVVVAKMYNKRYNYGGSNYLQYLRDFSNLVADIFAH</sequence>
<proteinExistence type="predicted"/>
<protein>
    <recommendedName>
        <fullName evidence="3">Beta-lactamase</fullName>
    </recommendedName>
</protein>
<name>A0ABN8A5X4_9BACI</name>
<evidence type="ECO:0000313" key="2">
    <source>
        <dbReference type="Proteomes" id="UP000789423"/>
    </source>
</evidence>
<dbReference type="SUPFAM" id="SSF56601">
    <property type="entry name" value="beta-lactamase/transpeptidase-like"/>
    <property type="match status" value="1"/>
</dbReference>
<accession>A0ABN8A5X4</accession>
<evidence type="ECO:0000313" key="1">
    <source>
        <dbReference type="EMBL" id="CAG9614461.1"/>
    </source>
</evidence>
<organism evidence="1 2">
    <name type="scientific">Bacillus rhizoplanae</name>
    <dbReference type="NCBI Taxonomy" id="2880966"/>
    <lineage>
        <taxon>Bacteria</taxon>
        <taxon>Bacillati</taxon>
        <taxon>Bacillota</taxon>
        <taxon>Bacilli</taxon>
        <taxon>Bacillales</taxon>
        <taxon>Bacillaceae</taxon>
        <taxon>Bacillus</taxon>
    </lineage>
</organism>